<keyword evidence="1" id="KW-0547">Nucleotide-binding</keyword>
<feature type="signal peptide" evidence="4">
    <location>
        <begin position="1"/>
        <end position="19"/>
    </location>
</feature>
<dbReference type="CTD" id="36339614"/>
<name>W6V4U1_ECHGR</name>
<feature type="compositionally biased region" description="Polar residues" evidence="3">
    <location>
        <begin position="666"/>
        <end position="682"/>
    </location>
</feature>
<keyword evidence="2" id="KW-0067">ATP-binding</keyword>
<dbReference type="GO" id="GO:0005524">
    <property type="term" value="F:ATP binding"/>
    <property type="evidence" value="ECO:0007669"/>
    <property type="project" value="UniProtKB-KW"/>
</dbReference>
<feature type="region of interest" description="Disordered" evidence="3">
    <location>
        <begin position="481"/>
        <end position="508"/>
    </location>
</feature>
<dbReference type="PANTHER" id="PTHR24418">
    <property type="entry name" value="TYROSINE-PROTEIN KINASE"/>
    <property type="match status" value="1"/>
</dbReference>
<protein>
    <submittedName>
        <fullName evidence="6">Tyrosine-protein kinase ABL1</fullName>
    </submittedName>
</protein>
<feature type="compositionally biased region" description="Low complexity" evidence="3">
    <location>
        <begin position="301"/>
        <end position="326"/>
    </location>
</feature>
<feature type="domain" description="Protein kinase" evidence="5">
    <location>
        <begin position="1"/>
        <end position="217"/>
    </location>
</feature>
<organism evidence="6 7">
    <name type="scientific">Echinococcus granulosus</name>
    <name type="common">Hydatid tapeworm</name>
    <dbReference type="NCBI Taxonomy" id="6210"/>
    <lineage>
        <taxon>Eukaryota</taxon>
        <taxon>Metazoa</taxon>
        <taxon>Spiralia</taxon>
        <taxon>Lophotrochozoa</taxon>
        <taxon>Platyhelminthes</taxon>
        <taxon>Cestoda</taxon>
        <taxon>Eucestoda</taxon>
        <taxon>Cyclophyllidea</taxon>
        <taxon>Taeniidae</taxon>
        <taxon>Echinococcus</taxon>
        <taxon>Echinococcus granulosus group</taxon>
    </lineage>
</organism>
<feature type="region of interest" description="Disordered" evidence="3">
    <location>
        <begin position="290"/>
        <end position="337"/>
    </location>
</feature>
<keyword evidence="4" id="KW-0732">Signal</keyword>
<evidence type="ECO:0000256" key="3">
    <source>
        <dbReference type="SAM" id="MobiDB-lite"/>
    </source>
</evidence>
<feature type="compositionally biased region" description="Acidic residues" evidence="3">
    <location>
        <begin position="327"/>
        <end position="337"/>
    </location>
</feature>
<dbReference type="Proteomes" id="UP000019149">
    <property type="component" value="Unassembled WGS sequence"/>
</dbReference>
<dbReference type="SUPFAM" id="SSF56112">
    <property type="entry name" value="Protein kinase-like (PK-like)"/>
    <property type="match status" value="1"/>
</dbReference>
<reference evidence="6 7" key="1">
    <citation type="journal article" date="2013" name="Nat. Genet.">
        <title>The genome of the hydatid tapeworm Echinococcus granulosus.</title>
        <authorList>
            <person name="Zheng H."/>
            <person name="Zhang W."/>
            <person name="Zhang L."/>
            <person name="Zhang Z."/>
            <person name="Li J."/>
            <person name="Lu G."/>
            <person name="Zhu Y."/>
            <person name="Wang Y."/>
            <person name="Huang Y."/>
            <person name="Liu J."/>
            <person name="Kang H."/>
            <person name="Chen J."/>
            <person name="Wang L."/>
            <person name="Chen A."/>
            <person name="Yu S."/>
            <person name="Gao Z."/>
            <person name="Jin L."/>
            <person name="Gu W."/>
            <person name="Wang Z."/>
            <person name="Zhao L."/>
            <person name="Shi B."/>
            <person name="Wen H."/>
            <person name="Lin R."/>
            <person name="Jones M.K."/>
            <person name="Brejova B."/>
            <person name="Vinar T."/>
            <person name="Zhao G."/>
            <person name="McManus D.P."/>
            <person name="Chen Z."/>
            <person name="Zhou Y."/>
            <person name="Wang S."/>
        </authorList>
    </citation>
    <scope>NUCLEOTIDE SEQUENCE [LARGE SCALE GENOMIC DNA]</scope>
</reference>
<evidence type="ECO:0000313" key="6">
    <source>
        <dbReference type="EMBL" id="EUB61224.1"/>
    </source>
</evidence>
<dbReference type="KEGG" id="egl:EGR_03899"/>
<dbReference type="AlphaFoldDB" id="W6V4U1"/>
<evidence type="ECO:0000256" key="1">
    <source>
        <dbReference type="ARBA" id="ARBA00022741"/>
    </source>
</evidence>
<feature type="region of interest" description="Disordered" evidence="3">
    <location>
        <begin position="812"/>
        <end position="841"/>
    </location>
</feature>
<dbReference type="EMBL" id="APAU02000022">
    <property type="protein sequence ID" value="EUB61224.1"/>
    <property type="molecule type" value="Genomic_DNA"/>
</dbReference>
<dbReference type="RefSeq" id="XP_024352420.1">
    <property type="nucleotide sequence ID" value="XM_024493148.1"/>
</dbReference>
<comment type="caution">
    <text evidence="6">The sequence shown here is derived from an EMBL/GenBank/DDBJ whole genome shotgun (WGS) entry which is preliminary data.</text>
</comment>
<dbReference type="InterPro" id="IPR020635">
    <property type="entry name" value="Tyr_kinase_cat_dom"/>
</dbReference>
<keyword evidence="6" id="KW-0808">Transferase</keyword>
<keyword evidence="6" id="KW-0418">Kinase</keyword>
<dbReference type="GeneID" id="36339614"/>
<accession>W6V4U1</accession>
<dbReference type="InterPro" id="IPR011009">
    <property type="entry name" value="Kinase-like_dom_sf"/>
</dbReference>
<feature type="compositionally biased region" description="Pro residues" evidence="3">
    <location>
        <begin position="601"/>
        <end position="622"/>
    </location>
</feature>
<dbReference type="SMART" id="SM00219">
    <property type="entry name" value="TyrKc"/>
    <property type="match status" value="1"/>
</dbReference>
<keyword evidence="7" id="KW-1185">Reference proteome</keyword>
<gene>
    <name evidence="6" type="ORF">EGR_03899</name>
</gene>
<dbReference type="InterPro" id="IPR000719">
    <property type="entry name" value="Prot_kinase_dom"/>
</dbReference>
<dbReference type="InterPro" id="IPR001245">
    <property type="entry name" value="Ser-Thr/Tyr_kinase_cat_dom"/>
</dbReference>
<feature type="region of interest" description="Disordered" evidence="3">
    <location>
        <begin position="658"/>
        <end position="692"/>
    </location>
</feature>
<dbReference type="FunFam" id="1.10.510.10:FF:001346">
    <property type="entry name" value="Uncharacterized protein"/>
    <property type="match status" value="1"/>
</dbReference>
<evidence type="ECO:0000313" key="7">
    <source>
        <dbReference type="Proteomes" id="UP000019149"/>
    </source>
</evidence>
<dbReference type="Gene3D" id="1.10.510.10">
    <property type="entry name" value="Transferase(Phosphotransferase) domain 1"/>
    <property type="match status" value="2"/>
</dbReference>
<evidence type="ECO:0000259" key="5">
    <source>
        <dbReference type="PROSITE" id="PS50011"/>
    </source>
</evidence>
<dbReference type="OMA" id="EEMWRTI"/>
<feature type="chain" id="PRO_5004882671" evidence="4">
    <location>
        <begin position="20"/>
        <end position="841"/>
    </location>
</feature>
<dbReference type="Pfam" id="PF07714">
    <property type="entry name" value="PK_Tyr_Ser-Thr"/>
    <property type="match status" value="2"/>
</dbReference>
<evidence type="ECO:0000256" key="2">
    <source>
        <dbReference type="ARBA" id="ARBA00022840"/>
    </source>
</evidence>
<dbReference type="PROSITE" id="PS50011">
    <property type="entry name" value="PROTEIN_KINASE_DOM"/>
    <property type="match status" value="1"/>
</dbReference>
<sequence>MKWCLKVLFYHCLLNSDLAARNCLVGDQYTIKVADFGLARYMQLHEDTYTARNGAKFPIKWTAPEGLAYFRFSSNRTKFVSRRLAYQPSMGKDTADFGKDSLHSQRPTEPSEIITGTVASARVAMVAISPQLRWTNEWSDVWAFGVVLWELATYGLSPYPGVELHGVYQLLEKGYRMQRPHGCPESVYSIMLRCWSWEAADRPTFLSIKAELEEMWRTIDMAEAVAQELATPPAAQTTDHMQFITATSTTATATTTITTAVGVGPGIDGGGEAMMSPVPVSMIVRMPSYQQDDDEAAENPSSPSQSATSCTSSSSAAASSSGAAETDGQEGDDEGEEDLRLKSLVDKGALCSTANWITTRTSDSLYQGDYIVSGGGGGGGGVVRATPASDLPFATHKSTTCDSQLSAPASLPPLHHLQQFQHHRNRANNHSHHYHRHYQHQLQHLETGRSMPRRRSGPNHSAGQFEEGSLRCPVRPREKNITPAESGVGESIVSADSPGGNSNARQQEEGAVVMAPQRSNHKAAAVVAVAVEANNCCVTPTRDMISEVAPDERRMRLDVESVTQFTTLPAQDRITRYLESLGELGDLSEEKTPKAKGGAHPPHPPLLSHFPPPPPVPPPPQPAQHLRNSRMLPTEHRRNAVGRSASCYQTVPSAQLLLPPATTTTNGSVETQESLPTTSTPSPAVGETVTPTDDVYQAPNLAQDSSIGGNGGVKAAPTAEVSSEVEQAELTACLNTLSLEATELSTACPQLAAELSALSLQLSACRGKIEARLRASANGVGGSAEENHCLAGVAQALRHIQQALAEMRARVEEAQTPTPPLPAPSATAPAATNANATTVST</sequence>
<dbReference type="GO" id="GO:0004713">
    <property type="term" value="F:protein tyrosine kinase activity"/>
    <property type="evidence" value="ECO:0007669"/>
    <property type="project" value="InterPro"/>
</dbReference>
<evidence type="ECO:0000256" key="4">
    <source>
        <dbReference type="SAM" id="SignalP"/>
    </source>
</evidence>
<feature type="compositionally biased region" description="Low complexity" evidence="3">
    <location>
        <begin position="824"/>
        <end position="841"/>
    </location>
</feature>
<dbReference type="STRING" id="6210.W6V4U1"/>
<proteinExistence type="predicted"/>
<dbReference type="InterPro" id="IPR050198">
    <property type="entry name" value="Non-receptor_tyrosine_kinases"/>
</dbReference>
<dbReference type="OrthoDB" id="4062651at2759"/>
<feature type="region of interest" description="Disordered" evidence="3">
    <location>
        <begin position="584"/>
        <end position="626"/>
    </location>
</feature>